<comment type="caution">
    <text evidence="2">The sequence shown here is derived from an EMBL/GenBank/DDBJ whole genome shotgun (WGS) entry which is preliminary data.</text>
</comment>
<accession>A0A834C057</accession>
<dbReference type="AlphaFoldDB" id="A0A834C057"/>
<feature type="region of interest" description="Disordered" evidence="1">
    <location>
        <begin position="48"/>
        <end position="129"/>
    </location>
</feature>
<proteinExistence type="predicted"/>
<evidence type="ECO:0000256" key="1">
    <source>
        <dbReference type="SAM" id="MobiDB-lite"/>
    </source>
</evidence>
<organism evidence="2 3">
    <name type="scientific">Oryzias melastigma</name>
    <name type="common">Marine medaka</name>
    <dbReference type="NCBI Taxonomy" id="30732"/>
    <lineage>
        <taxon>Eukaryota</taxon>
        <taxon>Metazoa</taxon>
        <taxon>Chordata</taxon>
        <taxon>Craniata</taxon>
        <taxon>Vertebrata</taxon>
        <taxon>Euteleostomi</taxon>
        <taxon>Actinopterygii</taxon>
        <taxon>Neopterygii</taxon>
        <taxon>Teleostei</taxon>
        <taxon>Neoteleostei</taxon>
        <taxon>Acanthomorphata</taxon>
        <taxon>Ovalentaria</taxon>
        <taxon>Atherinomorphae</taxon>
        <taxon>Beloniformes</taxon>
        <taxon>Adrianichthyidae</taxon>
        <taxon>Oryziinae</taxon>
        <taxon>Oryzias</taxon>
    </lineage>
</organism>
<dbReference type="EMBL" id="WKFB01000436">
    <property type="protein sequence ID" value="KAF6723232.1"/>
    <property type="molecule type" value="Genomic_DNA"/>
</dbReference>
<evidence type="ECO:0000313" key="2">
    <source>
        <dbReference type="EMBL" id="KAF6723232.1"/>
    </source>
</evidence>
<protein>
    <submittedName>
        <fullName evidence="2">Uncharacterized protein</fullName>
    </submittedName>
</protein>
<sequence length="129" mass="15247">MRRARLHHSGYLEIINFQPVAPRFHSPHTDSRRDYPECCWLKDRPGRAERRRGWENEGQCLEEEVNPQEEPEPAKSLPVEEVQCVQSHESVRRGSDPTPQRRRESRRENNKPRSQEVFRVEKSGGNVHI</sequence>
<feature type="compositionally biased region" description="Basic and acidic residues" evidence="1">
    <location>
        <begin position="89"/>
        <end position="122"/>
    </location>
</feature>
<gene>
    <name evidence="2" type="ORF">FQA47_025071</name>
</gene>
<evidence type="ECO:0000313" key="3">
    <source>
        <dbReference type="Proteomes" id="UP000646548"/>
    </source>
</evidence>
<dbReference type="Proteomes" id="UP000646548">
    <property type="component" value="Unassembled WGS sequence"/>
</dbReference>
<name>A0A834C057_ORYME</name>
<reference evidence="2" key="1">
    <citation type="journal article" name="BMC Genomics">
        <title>Long-read sequencing and de novo genome assembly of marine medaka (Oryzias melastigma).</title>
        <authorList>
            <person name="Liang P."/>
            <person name="Saqib H.S.A."/>
            <person name="Ni X."/>
            <person name="Shen Y."/>
        </authorList>
    </citation>
    <scope>NUCLEOTIDE SEQUENCE</scope>
    <source>
        <strain evidence="2">Bigg-433</strain>
    </source>
</reference>
<feature type="compositionally biased region" description="Acidic residues" evidence="1">
    <location>
        <begin position="60"/>
        <end position="71"/>
    </location>
</feature>